<evidence type="ECO:0000313" key="3">
    <source>
        <dbReference type="EMBL" id="TWF74358.1"/>
    </source>
</evidence>
<dbReference type="RefSeq" id="WP_147253744.1">
    <property type="nucleotide sequence ID" value="NZ_VIWU01000001.1"/>
</dbReference>
<dbReference type="InterPro" id="IPR050585">
    <property type="entry name" value="Xaa-Pro_dipeptidyl-ppase/CocE"/>
</dbReference>
<evidence type="ECO:0000259" key="2">
    <source>
        <dbReference type="Pfam" id="PF00326"/>
    </source>
</evidence>
<gene>
    <name evidence="3" type="ORF">FHX44_11238</name>
</gene>
<dbReference type="SUPFAM" id="SSF53474">
    <property type="entry name" value="alpha/beta-Hydrolases"/>
    <property type="match status" value="1"/>
</dbReference>
<dbReference type="Pfam" id="PF00326">
    <property type="entry name" value="Peptidase_S9"/>
    <property type="match status" value="1"/>
</dbReference>
<reference evidence="3 4" key="1">
    <citation type="submission" date="2019-06" db="EMBL/GenBank/DDBJ databases">
        <title>Sequencing the genomes of 1000 actinobacteria strains.</title>
        <authorList>
            <person name="Klenk H.-P."/>
        </authorList>
    </citation>
    <scope>NUCLEOTIDE SEQUENCE [LARGE SCALE GENOMIC DNA]</scope>
    <source>
        <strain evidence="3 4">DSM 45671</strain>
    </source>
</reference>
<dbReference type="InterPro" id="IPR001375">
    <property type="entry name" value="Peptidase_S9_cat"/>
</dbReference>
<accession>A0A561SHL3</accession>
<dbReference type="PANTHER" id="PTHR43056:SF5">
    <property type="entry name" value="PEPTIDASE S9 PROLYL OLIGOPEPTIDASE CATALYTIC DOMAIN-CONTAINING PROTEIN"/>
    <property type="match status" value="1"/>
</dbReference>
<keyword evidence="3" id="KW-0031">Aminopeptidase</keyword>
<dbReference type="Gene3D" id="2.120.10.30">
    <property type="entry name" value="TolB, C-terminal domain"/>
    <property type="match status" value="1"/>
</dbReference>
<keyword evidence="3" id="KW-0645">Protease</keyword>
<comment type="caution">
    <text evidence="3">The sequence shown here is derived from an EMBL/GenBank/DDBJ whole genome shotgun (WGS) entry which is preliminary data.</text>
</comment>
<dbReference type="Proteomes" id="UP000321261">
    <property type="component" value="Unassembled WGS sequence"/>
</dbReference>
<dbReference type="GO" id="GO:0008236">
    <property type="term" value="F:serine-type peptidase activity"/>
    <property type="evidence" value="ECO:0007669"/>
    <property type="project" value="InterPro"/>
</dbReference>
<evidence type="ECO:0000256" key="1">
    <source>
        <dbReference type="SAM" id="MobiDB-lite"/>
    </source>
</evidence>
<protein>
    <submittedName>
        <fullName evidence="3">Dipeptidyl aminopeptidase/acylaminoacyl peptidase</fullName>
    </submittedName>
</protein>
<dbReference type="OrthoDB" id="128799at2"/>
<dbReference type="Gene3D" id="3.40.50.1820">
    <property type="entry name" value="alpha/beta hydrolase"/>
    <property type="match status" value="1"/>
</dbReference>
<keyword evidence="3" id="KW-0378">Hydrolase</keyword>
<dbReference type="GO" id="GO:0006508">
    <property type="term" value="P:proteolysis"/>
    <property type="evidence" value="ECO:0007669"/>
    <property type="project" value="InterPro"/>
</dbReference>
<dbReference type="SUPFAM" id="SSF82171">
    <property type="entry name" value="DPP6 N-terminal domain-like"/>
    <property type="match status" value="1"/>
</dbReference>
<dbReference type="AlphaFoldDB" id="A0A561SHL3"/>
<evidence type="ECO:0000313" key="4">
    <source>
        <dbReference type="Proteomes" id="UP000321261"/>
    </source>
</evidence>
<proteinExistence type="predicted"/>
<dbReference type="EMBL" id="VIWU01000001">
    <property type="protein sequence ID" value="TWF74358.1"/>
    <property type="molecule type" value="Genomic_DNA"/>
</dbReference>
<sequence>MTISERPYGSWPTPITSELVTAAAVRLGEVRVDGADVVWAEGRPAEGGRTQLVRRTPDGATTDLLPDGRNARTAVHEYGGAAWWVHDGVVWFTDWADQRLYRLAPGGEPEPITPEPVAPRADRYADGDVAPDGATIVCVRERHAGSSAADVRNEVVRLASDALSEPEVLVSGPDFVAAPRLNPDGTSLAWLQWNHPSMPWDDTQLIVRDLESGEETVVAGGPGESVLEPRFEPDGSLLFLSDRTDWWNLYRWTPGADIVPVVRLDAEIGEPAWVFGSARYVRLDDGRIVFARWREGRDGLAVRQTDATLVDLDVPFSAIAAVRAAGPDAVVVVAGSPAAEPGVHRVEVSSSTVETLRPPRDLGLEAAQISVPEHITFDSVDGSGAPRRAHAQFYPPASADSSGPEGELPPLLVQIHGGPTSAAMPVLSTGVQYWTSRGFAVVDVNYGGSTGYGRAYRQELLGEWGVIDVADCLAAARRLAEQGRVDGDRLCIRGGSAGGFTTLAALARDDTPFAAGADHFGVADLEALAADTHKFESRYLDRLVGPYPQARDVYVERSPIHHVERFTRPLIVLQGAEDEVVPPNQSEMIVDALRARGTPVAYLLFEGEQHGFRRAENIRRALDSELSFYAQVLGFDLPVEEGIEPVVVENLDQHSSFGS</sequence>
<dbReference type="InterPro" id="IPR029058">
    <property type="entry name" value="AB_hydrolase_fold"/>
</dbReference>
<organism evidence="3 4">
    <name type="scientific">Pseudonocardia hierapolitana</name>
    <dbReference type="NCBI Taxonomy" id="1128676"/>
    <lineage>
        <taxon>Bacteria</taxon>
        <taxon>Bacillati</taxon>
        <taxon>Actinomycetota</taxon>
        <taxon>Actinomycetes</taxon>
        <taxon>Pseudonocardiales</taxon>
        <taxon>Pseudonocardiaceae</taxon>
        <taxon>Pseudonocardia</taxon>
    </lineage>
</organism>
<feature type="domain" description="Peptidase S9 prolyl oligopeptidase catalytic" evidence="2">
    <location>
        <begin position="428"/>
        <end position="634"/>
    </location>
</feature>
<dbReference type="InterPro" id="IPR011042">
    <property type="entry name" value="6-blade_b-propeller_TolB-like"/>
</dbReference>
<dbReference type="PANTHER" id="PTHR43056">
    <property type="entry name" value="PEPTIDASE S9 PROLYL OLIGOPEPTIDASE"/>
    <property type="match status" value="1"/>
</dbReference>
<feature type="region of interest" description="Disordered" evidence="1">
    <location>
        <begin position="388"/>
        <end position="408"/>
    </location>
</feature>
<name>A0A561SHL3_9PSEU</name>
<dbReference type="GO" id="GO:0004177">
    <property type="term" value="F:aminopeptidase activity"/>
    <property type="evidence" value="ECO:0007669"/>
    <property type="project" value="UniProtKB-KW"/>
</dbReference>
<keyword evidence="4" id="KW-1185">Reference proteome</keyword>